<evidence type="ECO:0000313" key="2">
    <source>
        <dbReference type="Proteomes" id="UP000218209"/>
    </source>
</evidence>
<accession>A0A1X6PJC5</accession>
<feature type="non-terminal residue" evidence="1">
    <location>
        <position position="1"/>
    </location>
</feature>
<dbReference type="Proteomes" id="UP000218209">
    <property type="component" value="Unassembled WGS sequence"/>
</dbReference>
<organism evidence="1 2">
    <name type="scientific">Porphyra umbilicalis</name>
    <name type="common">Purple laver</name>
    <name type="synonym">Red alga</name>
    <dbReference type="NCBI Taxonomy" id="2786"/>
    <lineage>
        <taxon>Eukaryota</taxon>
        <taxon>Rhodophyta</taxon>
        <taxon>Bangiophyceae</taxon>
        <taxon>Bangiales</taxon>
        <taxon>Bangiaceae</taxon>
        <taxon>Porphyra</taxon>
    </lineage>
</organism>
<proteinExistence type="predicted"/>
<sequence>SFTLVAGGTPLLRVAEASDRSHPLSAFVRGFFNPLNKYDILNAGLFPGLPRDAPVGRVTEVYVAHEAKVVESAIGGPRVEVQGTSALGAAYAVTTTGVTTPWGEVVSRVAARFLPPGNERYGVTLRGCTRAEGVLVLAIVMTMDMKRRKTTGNRWR</sequence>
<protein>
    <submittedName>
        <fullName evidence="1">Uncharacterized protein</fullName>
    </submittedName>
</protein>
<name>A0A1X6PJC5_PORUM</name>
<evidence type="ECO:0000313" key="1">
    <source>
        <dbReference type="EMBL" id="OSX80989.1"/>
    </source>
</evidence>
<reference evidence="1 2" key="1">
    <citation type="submission" date="2017-03" db="EMBL/GenBank/DDBJ databases">
        <title>WGS assembly of Porphyra umbilicalis.</title>
        <authorList>
            <person name="Brawley S.H."/>
            <person name="Blouin N.A."/>
            <person name="Ficko-Blean E."/>
            <person name="Wheeler G.L."/>
            <person name="Lohr M."/>
            <person name="Goodson H.V."/>
            <person name="Jenkins J.W."/>
            <person name="Blaby-Haas C.E."/>
            <person name="Helliwell K.E."/>
            <person name="Chan C."/>
            <person name="Marriage T."/>
            <person name="Bhattacharya D."/>
            <person name="Klein A.S."/>
            <person name="Badis Y."/>
            <person name="Brodie J."/>
            <person name="Cao Y."/>
            <person name="Collen J."/>
            <person name="Dittami S.M."/>
            <person name="Gachon C.M."/>
            <person name="Green B.R."/>
            <person name="Karpowicz S."/>
            <person name="Kim J.W."/>
            <person name="Kudahl U."/>
            <person name="Lin S."/>
            <person name="Michel G."/>
            <person name="Mittag M."/>
            <person name="Olson B.J."/>
            <person name="Pangilinan J."/>
            <person name="Peng Y."/>
            <person name="Qiu H."/>
            <person name="Shu S."/>
            <person name="Singer J.T."/>
            <person name="Smith A.G."/>
            <person name="Sprecher B.N."/>
            <person name="Wagner V."/>
            <person name="Wang W."/>
            <person name="Wang Z.-Y."/>
            <person name="Yan J."/>
            <person name="Yarish C."/>
            <person name="Zoeuner-Riek S."/>
            <person name="Zhuang Y."/>
            <person name="Zou Y."/>
            <person name="Lindquist E.A."/>
            <person name="Grimwood J."/>
            <person name="Barry K."/>
            <person name="Rokhsar D.S."/>
            <person name="Schmutz J."/>
            <person name="Stiller J.W."/>
            <person name="Grossman A.R."/>
            <person name="Prochnik S.E."/>
        </authorList>
    </citation>
    <scope>NUCLEOTIDE SEQUENCE [LARGE SCALE GENOMIC DNA]</scope>
    <source>
        <strain evidence="1">4086291</strain>
    </source>
</reference>
<dbReference type="EMBL" id="KV918766">
    <property type="protein sequence ID" value="OSX80989.1"/>
    <property type="molecule type" value="Genomic_DNA"/>
</dbReference>
<dbReference type="OrthoDB" id="1857at2759"/>
<keyword evidence="2" id="KW-1185">Reference proteome</keyword>
<dbReference type="AlphaFoldDB" id="A0A1X6PJC5"/>
<gene>
    <name evidence="1" type="ORF">BU14_0027s0015</name>
</gene>